<dbReference type="PROSITE" id="PS50805">
    <property type="entry name" value="KRAB"/>
    <property type="match status" value="1"/>
</dbReference>
<evidence type="ECO:0000256" key="10">
    <source>
        <dbReference type="ARBA" id="ARBA00023242"/>
    </source>
</evidence>
<dbReference type="Gene3D" id="3.30.160.60">
    <property type="entry name" value="Classic Zinc Finger"/>
    <property type="match status" value="4"/>
</dbReference>
<dbReference type="InterPro" id="IPR001909">
    <property type="entry name" value="KRAB"/>
</dbReference>
<feature type="compositionally biased region" description="Basic and acidic residues" evidence="12">
    <location>
        <begin position="308"/>
        <end position="331"/>
    </location>
</feature>
<feature type="domain" description="C2H2-type" evidence="13">
    <location>
        <begin position="163"/>
        <end position="190"/>
    </location>
</feature>
<feature type="region of interest" description="Disordered" evidence="12">
    <location>
        <begin position="421"/>
        <end position="445"/>
    </location>
</feature>
<evidence type="ECO:0000256" key="12">
    <source>
        <dbReference type="SAM" id="MobiDB-lite"/>
    </source>
</evidence>
<keyword evidence="9" id="KW-0804">Transcription</keyword>
<evidence type="ECO:0000259" key="14">
    <source>
        <dbReference type="PROSITE" id="PS50805"/>
    </source>
</evidence>
<dbReference type="FunFam" id="3.30.160.60:FF:000188">
    <property type="entry name" value="Zinc finger protein 787"/>
    <property type="match status" value="1"/>
</dbReference>
<comment type="similarity">
    <text evidence="2">Belongs to the krueppel C2H2-type zinc-finger protein family.</text>
</comment>
<feature type="domain" description="C2H2-type" evidence="13">
    <location>
        <begin position="135"/>
        <end position="162"/>
    </location>
</feature>
<keyword evidence="5 11" id="KW-0863">Zinc-finger</keyword>
<comment type="subcellular location">
    <subcellularLocation>
        <location evidence="1">Nucleus</location>
    </subcellularLocation>
</comment>
<organism evidence="15 16">
    <name type="scientific">Engystomops pustulosus</name>
    <name type="common">Tungara frog</name>
    <name type="synonym">Physalaemus pustulosus</name>
    <dbReference type="NCBI Taxonomy" id="76066"/>
    <lineage>
        <taxon>Eukaryota</taxon>
        <taxon>Metazoa</taxon>
        <taxon>Chordata</taxon>
        <taxon>Craniata</taxon>
        <taxon>Vertebrata</taxon>
        <taxon>Euteleostomi</taxon>
        <taxon>Amphibia</taxon>
        <taxon>Batrachia</taxon>
        <taxon>Anura</taxon>
        <taxon>Neobatrachia</taxon>
        <taxon>Hyloidea</taxon>
        <taxon>Leptodactylidae</taxon>
        <taxon>Leiuperinae</taxon>
        <taxon>Engystomops</taxon>
    </lineage>
</organism>
<dbReference type="SMART" id="SM00355">
    <property type="entry name" value="ZnF_C2H2"/>
    <property type="match status" value="4"/>
</dbReference>
<evidence type="ECO:0000259" key="13">
    <source>
        <dbReference type="PROSITE" id="PS50157"/>
    </source>
</evidence>
<dbReference type="GO" id="GO:0005634">
    <property type="term" value="C:nucleus"/>
    <property type="evidence" value="ECO:0007669"/>
    <property type="project" value="UniProtKB-SubCell"/>
</dbReference>
<evidence type="ECO:0000256" key="6">
    <source>
        <dbReference type="ARBA" id="ARBA00022833"/>
    </source>
</evidence>
<protein>
    <submittedName>
        <fullName evidence="15">Uncharacterized protein</fullName>
    </submittedName>
</protein>
<evidence type="ECO:0000256" key="4">
    <source>
        <dbReference type="ARBA" id="ARBA00022737"/>
    </source>
</evidence>
<evidence type="ECO:0000313" key="15">
    <source>
        <dbReference type="EMBL" id="KAG8545669.1"/>
    </source>
</evidence>
<feature type="domain" description="KRAB" evidence="14">
    <location>
        <begin position="1"/>
        <end position="43"/>
    </location>
</feature>
<feature type="region of interest" description="Disordered" evidence="12">
    <location>
        <begin position="75"/>
        <end position="106"/>
    </location>
</feature>
<gene>
    <name evidence="15" type="ORF">GDO81_020523</name>
</gene>
<evidence type="ECO:0000256" key="11">
    <source>
        <dbReference type="PROSITE-ProRule" id="PRU00042"/>
    </source>
</evidence>
<dbReference type="GO" id="GO:0008270">
    <property type="term" value="F:zinc ion binding"/>
    <property type="evidence" value="ECO:0007669"/>
    <property type="project" value="UniProtKB-KW"/>
</dbReference>
<dbReference type="Proteomes" id="UP000824782">
    <property type="component" value="Unassembled WGS sequence"/>
</dbReference>
<keyword evidence="4" id="KW-0677">Repeat</keyword>
<dbReference type="FunFam" id="3.30.160.60:FF:001156">
    <property type="entry name" value="Zinc finger protein 407"/>
    <property type="match status" value="1"/>
</dbReference>
<feature type="compositionally biased region" description="Basic and acidic residues" evidence="12">
    <location>
        <begin position="90"/>
        <end position="106"/>
    </location>
</feature>
<dbReference type="InterPro" id="IPR050758">
    <property type="entry name" value="Znf_C2H2-type"/>
</dbReference>
<keyword evidence="16" id="KW-1185">Reference proteome</keyword>
<name>A0AAV6ZE68_ENGPU</name>
<evidence type="ECO:0000256" key="5">
    <source>
        <dbReference type="ARBA" id="ARBA00022771"/>
    </source>
</evidence>
<dbReference type="GO" id="GO:0003677">
    <property type="term" value="F:DNA binding"/>
    <property type="evidence" value="ECO:0007669"/>
    <property type="project" value="UniProtKB-KW"/>
</dbReference>
<dbReference type="PROSITE" id="PS50157">
    <property type="entry name" value="ZINC_FINGER_C2H2_2"/>
    <property type="match status" value="4"/>
</dbReference>
<dbReference type="EMBL" id="WNYA01001493">
    <property type="protein sequence ID" value="KAG8545669.1"/>
    <property type="molecule type" value="Genomic_DNA"/>
</dbReference>
<dbReference type="SUPFAM" id="SSF57667">
    <property type="entry name" value="beta-beta-alpha zinc fingers"/>
    <property type="match status" value="3"/>
</dbReference>
<dbReference type="InterPro" id="IPR013087">
    <property type="entry name" value="Znf_C2H2_type"/>
</dbReference>
<dbReference type="PANTHER" id="PTHR23234:SF10">
    <property type="entry name" value="RIKEN CDNA 6720489N17 GENE-RELATED"/>
    <property type="match status" value="1"/>
</dbReference>
<dbReference type="EMBL" id="WNYA01001493">
    <property type="protein sequence ID" value="KAG8545670.1"/>
    <property type="molecule type" value="Genomic_DNA"/>
</dbReference>
<feature type="compositionally biased region" description="Pro residues" evidence="12">
    <location>
        <begin position="295"/>
        <end position="306"/>
    </location>
</feature>
<keyword evidence="3" id="KW-0479">Metal-binding</keyword>
<keyword evidence="8" id="KW-0238">DNA-binding</keyword>
<proteinExistence type="inferred from homology"/>
<sequence length="622" mass="72046">MTDNYHNLTSLGLTVSPPEIVVKIERGEEPCVDTEGDRMAGGGGSEEVVPGVSAARGVITRRSLRLVKRNSGQWIEERRRASARTSPQDLSRRETPGEAQESEEKRHTCGQCGESWSRLIDFLSHQMGSCQDRPHRCNVCSKTFAKKQHLNAHRRTHTEDRPYTCNQCGRSFRQNSTLTTHLWSHAGHKPFHCTCCTKSFSRKTDLVAHMRRHTGERPYECPYCWDRFIRKKSLQRHLQKHSGESLQAGWERDYPRWKQDQGCGERDPKTEEMNVSTREMRLRWDAERRTEPPYVERPPLPPPPPLKEIVHLAEPIKTEEEQEKQKPETVSKVEQSSQTENKRPSRLQQEMLRELKRFRRSAAQAQRERDLMRSAMDQMAQEMKEMKEMVASLCASGAFHPAGNASAILVQNSCAMWSRHSEDRHSTESSRASPESSLQCGYPLSRQGREPVSWMYESAPQEEDDMLPTTTIKREEEEEEEELSMSPEAEYYHLHQYPNSYRIGERLPNIPLQPLSSEKEWSLLARCAGKPGRFAALVFRALVPFDIYKNWVNRVNLDGLRGRQGIPLNVKRRVMAVVERHFSLRKCDHSEIRNRLNEQLRTRRKSDKHPQPGLPETQQLSR</sequence>
<feature type="region of interest" description="Disordered" evidence="12">
    <location>
        <begin position="598"/>
        <end position="622"/>
    </location>
</feature>
<dbReference type="AlphaFoldDB" id="A0AAV6ZE68"/>
<evidence type="ECO:0000256" key="9">
    <source>
        <dbReference type="ARBA" id="ARBA00023163"/>
    </source>
</evidence>
<feature type="region of interest" description="Disordered" evidence="12">
    <location>
        <begin position="257"/>
        <end position="349"/>
    </location>
</feature>
<dbReference type="PANTHER" id="PTHR23234">
    <property type="entry name" value="ZNF44 PROTEIN"/>
    <property type="match status" value="1"/>
</dbReference>
<dbReference type="Pfam" id="PF13912">
    <property type="entry name" value="zf-C2H2_6"/>
    <property type="match status" value="1"/>
</dbReference>
<evidence type="ECO:0000256" key="7">
    <source>
        <dbReference type="ARBA" id="ARBA00023015"/>
    </source>
</evidence>
<reference evidence="15" key="1">
    <citation type="thesis" date="2020" institute="ProQuest LLC" country="789 East Eisenhower Parkway, Ann Arbor, MI, USA">
        <title>Comparative Genomics and Chromosome Evolution.</title>
        <authorList>
            <person name="Mudd A.B."/>
        </authorList>
    </citation>
    <scope>NUCLEOTIDE SEQUENCE</scope>
    <source>
        <strain evidence="15">237g6f4</strain>
        <tissue evidence="15">Blood</tissue>
    </source>
</reference>
<dbReference type="Pfam" id="PF00096">
    <property type="entry name" value="zf-C2H2"/>
    <property type="match status" value="3"/>
</dbReference>
<comment type="caution">
    <text evidence="15">The sequence shown here is derived from an EMBL/GenBank/DDBJ whole genome shotgun (WGS) entry which is preliminary data.</text>
</comment>
<accession>A0AAV6ZE68</accession>
<dbReference type="GO" id="GO:0006355">
    <property type="term" value="P:regulation of DNA-templated transcription"/>
    <property type="evidence" value="ECO:0007669"/>
    <property type="project" value="InterPro"/>
</dbReference>
<feature type="compositionally biased region" description="Basic and acidic residues" evidence="12">
    <location>
        <begin position="257"/>
        <end position="291"/>
    </location>
</feature>
<keyword evidence="6" id="KW-0862">Zinc</keyword>
<evidence type="ECO:0000256" key="3">
    <source>
        <dbReference type="ARBA" id="ARBA00022723"/>
    </source>
</evidence>
<feature type="domain" description="C2H2-type" evidence="13">
    <location>
        <begin position="191"/>
        <end position="218"/>
    </location>
</feature>
<dbReference type="FunFam" id="3.30.160.60:FF:002343">
    <property type="entry name" value="Zinc finger protein 33A"/>
    <property type="match status" value="1"/>
</dbReference>
<evidence type="ECO:0000313" key="16">
    <source>
        <dbReference type="Proteomes" id="UP000824782"/>
    </source>
</evidence>
<dbReference type="InterPro" id="IPR036236">
    <property type="entry name" value="Znf_C2H2_sf"/>
</dbReference>
<evidence type="ECO:0000256" key="1">
    <source>
        <dbReference type="ARBA" id="ARBA00004123"/>
    </source>
</evidence>
<keyword evidence="7" id="KW-0805">Transcription regulation</keyword>
<keyword evidence="10" id="KW-0539">Nucleus</keyword>
<feature type="domain" description="C2H2-type" evidence="13">
    <location>
        <begin position="219"/>
        <end position="246"/>
    </location>
</feature>
<evidence type="ECO:0000256" key="2">
    <source>
        <dbReference type="ARBA" id="ARBA00006991"/>
    </source>
</evidence>
<dbReference type="PROSITE" id="PS00028">
    <property type="entry name" value="ZINC_FINGER_C2H2_1"/>
    <property type="match status" value="4"/>
</dbReference>
<dbReference type="FunFam" id="3.30.160.60:FF:000624">
    <property type="entry name" value="zinc finger protein 697"/>
    <property type="match status" value="1"/>
</dbReference>
<evidence type="ECO:0000256" key="8">
    <source>
        <dbReference type="ARBA" id="ARBA00023125"/>
    </source>
</evidence>